<feature type="region of interest" description="Disordered" evidence="1">
    <location>
        <begin position="147"/>
        <end position="192"/>
    </location>
</feature>
<feature type="transmembrane region" description="Helical" evidence="2">
    <location>
        <begin position="50"/>
        <end position="68"/>
    </location>
</feature>
<sequence>MTLEKRKYPGELASPQQVHALAEEYRGAARLLLQLGRHGKPLTRAPFRMAAIHAIELYLTALLLHFGLSSNQIRKMQHDLSARTEQSLETGLHLRAKTAKHLQSLSQNREYLVTRYGPELAATVSQINRLTATLEEVATKVTMLITLPPRRPKQSQSAADEHQGRPETPSPPSRQPDEVVQEVKPKRRAKAR</sequence>
<comment type="caution">
    <text evidence="3">The sequence shown here is derived from an EMBL/GenBank/DDBJ whole genome shotgun (WGS) entry which is preliminary data.</text>
</comment>
<keyword evidence="4" id="KW-1185">Reference proteome</keyword>
<keyword evidence="2" id="KW-0472">Membrane</keyword>
<evidence type="ECO:0000313" key="4">
    <source>
        <dbReference type="Proteomes" id="UP001597405"/>
    </source>
</evidence>
<protein>
    <recommendedName>
        <fullName evidence="5">HEPN domain-containing protein</fullName>
    </recommendedName>
</protein>
<accession>A0ABW4UIZ9</accession>
<keyword evidence="2" id="KW-0812">Transmembrane</keyword>
<keyword evidence="2" id="KW-1133">Transmembrane helix</keyword>
<evidence type="ECO:0000256" key="2">
    <source>
        <dbReference type="SAM" id="Phobius"/>
    </source>
</evidence>
<organism evidence="3 4">
    <name type="scientific">Mesorhizobium newzealandense</name>
    <dbReference type="NCBI Taxonomy" id="1300302"/>
    <lineage>
        <taxon>Bacteria</taxon>
        <taxon>Pseudomonadati</taxon>
        <taxon>Pseudomonadota</taxon>
        <taxon>Alphaproteobacteria</taxon>
        <taxon>Hyphomicrobiales</taxon>
        <taxon>Phyllobacteriaceae</taxon>
        <taxon>Mesorhizobium</taxon>
    </lineage>
</organism>
<dbReference type="EMBL" id="JBHUGZ010000017">
    <property type="protein sequence ID" value="MFD1986246.1"/>
    <property type="molecule type" value="Genomic_DNA"/>
</dbReference>
<proteinExistence type="predicted"/>
<evidence type="ECO:0008006" key="5">
    <source>
        <dbReference type="Google" id="ProtNLM"/>
    </source>
</evidence>
<reference evidence="4" key="1">
    <citation type="journal article" date="2019" name="Int. J. Syst. Evol. Microbiol.">
        <title>The Global Catalogue of Microorganisms (GCM) 10K type strain sequencing project: providing services to taxonomists for standard genome sequencing and annotation.</title>
        <authorList>
            <consortium name="The Broad Institute Genomics Platform"/>
            <consortium name="The Broad Institute Genome Sequencing Center for Infectious Disease"/>
            <person name="Wu L."/>
            <person name="Ma J."/>
        </authorList>
    </citation>
    <scope>NUCLEOTIDE SEQUENCE [LARGE SCALE GENOMIC DNA]</scope>
    <source>
        <strain evidence="4">CGMCC 1.16225</strain>
    </source>
</reference>
<gene>
    <name evidence="3" type="ORF">ACFSOZ_27755</name>
</gene>
<name>A0ABW4UIZ9_9HYPH</name>
<feature type="compositionally biased region" description="Basic and acidic residues" evidence="1">
    <location>
        <begin position="175"/>
        <end position="184"/>
    </location>
</feature>
<evidence type="ECO:0000256" key="1">
    <source>
        <dbReference type="SAM" id="MobiDB-lite"/>
    </source>
</evidence>
<evidence type="ECO:0000313" key="3">
    <source>
        <dbReference type="EMBL" id="MFD1986246.1"/>
    </source>
</evidence>
<dbReference type="Proteomes" id="UP001597405">
    <property type="component" value="Unassembled WGS sequence"/>
</dbReference>
<dbReference type="RefSeq" id="WP_379103232.1">
    <property type="nucleotide sequence ID" value="NZ_JBHUGZ010000017.1"/>
</dbReference>